<feature type="domain" description="Bacterial bifunctional deaminase-reductase C-terminal" evidence="1">
    <location>
        <begin position="4"/>
        <end position="184"/>
    </location>
</feature>
<sequence length="190" mass="20898">MRRLVFHIQATLDLRISTTTGDLWEPFPWGEVETAYLSEIFRGADTWVLSRKLYEVIVPYWDQVAHGTQPAETGADREFAAVLHSLGKVAISRTLEPTPERSVIADDVPAALEALKRQNGKDILLSCGPATLAPLAATPGLIDEFLLSLSPIVLSDGPRIFDRLANDLALELVDSKVFDAGVVLLRYRSS</sequence>
<dbReference type="Gene3D" id="3.40.430.10">
    <property type="entry name" value="Dihydrofolate Reductase, subunit A"/>
    <property type="match status" value="1"/>
</dbReference>
<dbReference type="InterPro" id="IPR024072">
    <property type="entry name" value="DHFR-like_dom_sf"/>
</dbReference>
<comment type="caution">
    <text evidence="2">The sequence shown here is derived from an EMBL/GenBank/DDBJ whole genome shotgun (WGS) entry which is preliminary data.</text>
</comment>
<protein>
    <submittedName>
        <fullName evidence="2">Dihydrofolate reductase family protein</fullName>
    </submittedName>
</protein>
<evidence type="ECO:0000313" key="3">
    <source>
        <dbReference type="Proteomes" id="UP001595699"/>
    </source>
</evidence>
<reference evidence="3" key="1">
    <citation type="journal article" date="2019" name="Int. J. Syst. Evol. Microbiol.">
        <title>The Global Catalogue of Microorganisms (GCM) 10K type strain sequencing project: providing services to taxonomists for standard genome sequencing and annotation.</title>
        <authorList>
            <consortium name="The Broad Institute Genomics Platform"/>
            <consortium name="The Broad Institute Genome Sequencing Center for Infectious Disease"/>
            <person name="Wu L."/>
            <person name="Ma J."/>
        </authorList>
    </citation>
    <scope>NUCLEOTIDE SEQUENCE [LARGE SCALE GENOMIC DNA]</scope>
    <source>
        <strain evidence="3">CGMCC 4.7241</strain>
    </source>
</reference>
<evidence type="ECO:0000259" key="1">
    <source>
        <dbReference type="Pfam" id="PF01872"/>
    </source>
</evidence>
<dbReference type="InterPro" id="IPR002734">
    <property type="entry name" value="RibDG_C"/>
</dbReference>
<dbReference type="EMBL" id="JBHRZH010000006">
    <property type="protein sequence ID" value="MFC3761177.1"/>
    <property type="molecule type" value="Genomic_DNA"/>
</dbReference>
<name>A0ABV7Y7R5_9ACTN</name>
<proteinExistence type="predicted"/>
<dbReference type="SUPFAM" id="SSF53597">
    <property type="entry name" value="Dihydrofolate reductase-like"/>
    <property type="match status" value="1"/>
</dbReference>
<dbReference type="Pfam" id="PF01872">
    <property type="entry name" value="RibD_C"/>
    <property type="match status" value="1"/>
</dbReference>
<dbReference type="Proteomes" id="UP001595699">
    <property type="component" value="Unassembled WGS sequence"/>
</dbReference>
<accession>A0ABV7Y7R5</accession>
<keyword evidence="3" id="KW-1185">Reference proteome</keyword>
<gene>
    <name evidence="2" type="ORF">ACFOUW_10025</name>
</gene>
<dbReference type="RefSeq" id="WP_205117390.1">
    <property type="nucleotide sequence ID" value="NZ_JAFBCM010000001.1"/>
</dbReference>
<evidence type="ECO:0000313" key="2">
    <source>
        <dbReference type="EMBL" id="MFC3761177.1"/>
    </source>
</evidence>
<organism evidence="2 3">
    <name type="scientific">Tenggerimyces flavus</name>
    <dbReference type="NCBI Taxonomy" id="1708749"/>
    <lineage>
        <taxon>Bacteria</taxon>
        <taxon>Bacillati</taxon>
        <taxon>Actinomycetota</taxon>
        <taxon>Actinomycetes</taxon>
        <taxon>Propionibacteriales</taxon>
        <taxon>Nocardioidaceae</taxon>
        <taxon>Tenggerimyces</taxon>
    </lineage>
</organism>